<protein>
    <submittedName>
        <fullName evidence="1">Uncharacterized protein</fullName>
    </submittedName>
</protein>
<dbReference type="AlphaFoldDB" id="A0A2M7D8H2"/>
<comment type="caution">
    <text evidence="1">The sequence shown here is derived from an EMBL/GenBank/DDBJ whole genome shotgun (WGS) entry which is preliminary data.</text>
</comment>
<reference evidence="2" key="1">
    <citation type="submission" date="2017-09" db="EMBL/GenBank/DDBJ databases">
        <title>Depth-based differentiation of microbial function through sediment-hosted aquifers and enrichment of novel symbionts in the deep terrestrial subsurface.</title>
        <authorList>
            <person name="Probst A.J."/>
            <person name="Ladd B."/>
            <person name="Jarett J.K."/>
            <person name="Geller-Mcgrath D.E."/>
            <person name="Sieber C.M.K."/>
            <person name="Emerson J.B."/>
            <person name="Anantharaman K."/>
            <person name="Thomas B.C."/>
            <person name="Malmstrom R."/>
            <person name="Stieglmeier M."/>
            <person name="Klingl A."/>
            <person name="Woyke T."/>
            <person name="Ryan C.M."/>
            <person name="Banfield J.F."/>
        </authorList>
    </citation>
    <scope>NUCLEOTIDE SEQUENCE [LARGE SCALE GENOMIC DNA]</scope>
</reference>
<sequence length="184" mass="22454">MSTFTIPFPEYDIANILQKKFLKKDNFSIAIPLSRQQKFYDLLLVNGKSKKSVTIQVKSSRTWLGLEKDEYQYYSWFNYFDIKDNYSDFYFLYMTYPLFDKNFHPRAKWDRKMLVFNQKEMVKLLNNIRTKDGKQERFFSFGFNAVGRKIYGVRGFNHFSNREFSRNLLENKLNEIRRKFMTEY</sequence>
<organism evidence="1 2">
    <name type="scientific">Candidatus Nealsonbacteria bacterium CG02_land_8_20_14_3_00_40_11</name>
    <dbReference type="NCBI Taxonomy" id="1974700"/>
    <lineage>
        <taxon>Bacteria</taxon>
        <taxon>Candidatus Nealsoniibacteriota</taxon>
    </lineage>
</organism>
<evidence type="ECO:0000313" key="2">
    <source>
        <dbReference type="Proteomes" id="UP000230304"/>
    </source>
</evidence>
<evidence type="ECO:0000313" key="1">
    <source>
        <dbReference type="EMBL" id="PIV43477.1"/>
    </source>
</evidence>
<proteinExistence type="predicted"/>
<dbReference type="Proteomes" id="UP000230304">
    <property type="component" value="Unassembled WGS sequence"/>
</dbReference>
<name>A0A2M7D8H2_9BACT</name>
<accession>A0A2M7D8H2</accession>
<dbReference type="EMBL" id="PEUA01000010">
    <property type="protein sequence ID" value="PIV43477.1"/>
    <property type="molecule type" value="Genomic_DNA"/>
</dbReference>
<gene>
    <name evidence="1" type="ORF">COS26_00450</name>
</gene>